<gene>
    <name evidence="1" type="ORF">NYR54_07925</name>
</gene>
<name>A0A9X2X6J8_9HYPH</name>
<proteinExistence type="predicted"/>
<dbReference type="Proteomes" id="UP001149009">
    <property type="component" value="Unassembled WGS sequence"/>
</dbReference>
<dbReference type="AlphaFoldDB" id="A0A9X2X6J8"/>
<organism evidence="1 2">
    <name type="scientific">Chelativorans petroleitrophicus</name>
    <dbReference type="NCBI Taxonomy" id="2975484"/>
    <lineage>
        <taxon>Bacteria</taxon>
        <taxon>Pseudomonadati</taxon>
        <taxon>Pseudomonadota</taxon>
        <taxon>Alphaproteobacteria</taxon>
        <taxon>Hyphomicrobiales</taxon>
        <taxon>Phyllobacteriaceae</taxon>
        <taxon>Chelativorans</taxon>
    </lineage>
</organism>
<keyword evidence="2" id="KW-1185">Reference proteome</keyword>
<protein>
    <submittedName>
        <fullName evidence="1">Uncharacterized protein</fullName>
    </submittedName>
</protein>
<evidence type="ECO:0000313" key="2">
    <source>
        <dbReference type="Proteomes" id="UP001149009"/>
    </source>
</evidence>
<dbReference type="RefSeq" id="WP_261515082.1">
    <property type="nucleotide sequence ID" value="NZ_JAODNV010000008.1"/>
</dbReference>
<sequence length="43" mass="4394">MRAAILSLMLFSAVMISGAGIYTATASGNHQAAHGYGVVDLAR</sequence>
<reference evidence="1" key="1">
    <citation type="submission" date="2022-08" db="EMBL/GenBank/DDBJ databases">
        <title>Chelativorans sichuanense sp. nov., a paraffin oil-degrading bacterium isolated from a mixture of oil-based drill cuttings and paddy soil.</title>
        <authorList>
            <person name="Yu J."/>
            <person name="Liu H."/>
            <person name="Chen Q."/>
        </authorList>
    </citation>
    <scope>NUCLEOTIDE SEQUENCE</scope>
    <source>
        <strain evidence="1">SCAU 2101</strain>
    </source>
</reference>
<dbReference type="EMBL" id="JAODNV010000008">
    <property type="protein sequence ID" value="MCT8990222.1"/>
    <property type="molecule type" value="Genomic_DNA"/>
</dbReference>
<accession>A0A9X2X6J8</accession>
<evidence type="ECO:0000313" key="1">
    <source>
        <dbReference type="EMBL" id="MCT8990222.1"/>
    </source>
</evidence>
<comment type="caution">
    <text evidence="1">The sequence shown here is derived from an EMBL/GenBank/DDBJ whole genome shotgun (WGS) entry which is preliminary data.</text>
</comment>